<name>A0A1G2L4M9_9BACT</name>
<organism evidence="2 3">
    <name type="scientific">Candidatus Sungbacteria bacterium RIFCSPLOWO2_01_FULL_47_10</name>
    <dbReference type="NCBI Taxonomy" id="1802276"/>
    <lineage>
        <taxon>Bacteria</taxon>
        <taxon>Candidatus Sungiibacteriota</taxon>
    </lineage>
</organism>
<protein>
    <submittedName>
        <fullName evidence="2">Uncharacterized protein</fullName>
    </submittedName>
</protein>
<feature type="transmembrane region" description="Helical" evidence="1">
    <location>
        <begin position="6"/>
        <end position="27"/>
    </location>
</feature>
<sequence>MNKPIITQAAIIIGMAVLAAVGIYFLLNSGILLPSLPENSPSLPPLNSAPPPVVVPIPNEHKTNSKNEPKQGERTVMLGEEFTLKKDESIRIEGTNTVLKVKDFIYSPCPEGSQCIWGGLAVVYELVVDGTIYDAPAGALPPGAPYAVSIQDTDYQTHANFVIQKQ</sequence>
<evidence type="ECO:0000313" key="3">
    <source>
        <dbReference type="Proteomes" id="UP000177982"/>
    </source>
</evidence>
<dbReference type="EMBL" id="MHQO01000044">
    <property type="protein sequence ID" value="OHA05751.1"/>
    <property type="molecule type" value="Genomic_DNA"/>
</dbReference>
<gene>
    <name evidence="2" type="ORF">A2934_04620</name>
</gene>
<evidence type="ECO:0000313" key="2">
    <source>
        <dbReference type="EMBL" id="OHA05751.1"/>
    </source>
</evidence>
<proteinExistence type="predicted"/>
<keyword evidence="1" id="KW-0472">Membrane</keyword>
<evidence type="ECO:0000256" key="1">
    <source>
        <dbReference type="SAM" id="Phobius"/>
    </source>
</evidence>
<reference evidence="2 3" key="1">
    <citation type="journal article" date="2016" name="Nat. Commun.">
        <title>Thousands of microbial genomes shed light on interconnected biogeochemical processes in an aquifer system.</title>
        <authorList>
            <person name="Anantharaman K."/>
            <person name="Brown C.T."/>
            <person name="Hug L.A."/>
            <person name="Sharon I."/>
            <person name="Castelle C.J."/>
            <person name="Probst A.J."/>
            <person name="Thomas B.C."/>
            <person name="Singh A."/>
            <person name="Wilkins M.J."/>
            <person name="Karaoz U."/>
            <person name="Brodie E.L."/>
            <person name="Williams K.H."/>
            <person name="Hubbard S.S."/>
            <person name="Banfield J.F."/>
        </authorList>
    </citation>
    <scope>NUCLEOTIDE SEQUENCE [LARGE SCALE GENOMIC DNA]</scope>
</reference>
<accession>A0A1G2L4M9</accession>
<keyword evidence="1" id="KW-0812">Transmembrane</keyword>
<dbReference type="AlphaFoldDB" id="A0A1G2L4M9"/>
<keyword evidence="1" id="KW-1133">Transmembrane helix</keyword>
<dbReference type="Proteomes" id="UP000177982">
    <property type="component" value="Unassembled WGS sequence"/>
</dbReference>
<comment type="caution">
    <text evidence="2">The sequence shown here is derived from an EMBL/GenBank/DDBJ whole genome shotgun (WGS) entry which is preliminary data.</text>
</comment>